<proteinExistence type="predicted"/>
<evidence type="ECO:0000313" key="1">
    <source>
        <dbReference type="EMBL" id="DAF99192.1"/>
    </source>
</evidence>
<name>A0A8S5UXH7_9CAUD</name>
<sequence length="83" mass="9798">MELVTCDEYAKSRGLSLVTIRRYCREGIVPYLRIGKVYRLDPPLVDEALTQVMRENMEYRSNGIKRSRKRRKNFDFEAALKAL</sequence>
<organism evidence="1">
    <name type="scientific">Podoviridae sp. ctW0z17</name>
    <dbReference type="NCBI Taxonomy" id="2825254"/>
    <lineage>
        <taxon>Viruses</taxon>
        <taxon>Duplodnaviria</taxon>
        <taxon>Heunggongvirae</taxon>
        <taxon>Uroviricota</taxon>
        <taxon>Caudoviricetes</taxon>
    </lineage>
</organism>
<protein>
    <submittedName>
        <fullName evidence="1">Pyocin activator protein PrtN</fullName>
    </submittedName>
</protein>
<accession>A0A8S5UXH7</accession>
<reference evidence="1" key="1">
    <citation type="journal article" date="2021" name="Proc. Natl. Acad. Sci. U.S.A.">
        <title>A Catalog of Tens of Thousands of Viruses from Human Metagenomes Reveals Hidden Associations with Chronic Diseases.</title>
        <authorList>
            <person name="Tisza M.J."/>
            <person name="Buck C.B."/>
        </authorList>
    </citation>
    <scope>NUCLEOTIDE SEQUENCE</scope>
    <source>
        <strain evidence="1">CtW0z17</strain>
    </source>
</reference>
<dbReference type="EMBL" id="BK016161">
    <property type="protein sequence ID" value="DAF99192.1"/>
    <property type="molecule type" value="Genomic_DNA"/>
</dbReference>